<dbReference type="GO" id="GO:0005829">
    <property type="term" value="C:cytosol"/>
    <property type="evidence" value="ECO:0007669"/>
    <property type="project" value="TreeGrafter"/>
</dbReference>
<sequence length="268" mass="29329">MYKLIGLDLDGTLLNSKKQISPETIAVLHEAKSRGIKIVLASGRPLEGMVPYLEQLALCSEDDFVVCYNGSIVKNVATGKTIHQQVVTASDVKQIAALAEDLNVNTHAFSQELGLITPKETTYTQLEATINGIEVHETDFTSLEENHPMIKAMMVDEPGKLAQAISRLPDHLYEQFTIVQSAPHFLEFLNPLSNKGLGIKMVAQHFNIPAEQVICFGDAENDHHMIEFAGMGVAMGNAMPQTKAIADYITTTNDNHGVAEGIEKLVFI</sequence>
<dbReference type="SUPFAM" id="SSF56784">
    <property type="entry name" value="HAD-like"/>
    <property type="match status" value="1"/>
</dbReference>
<name>A0A1M7Z2D1_9VIBR</name>
<dbReference type="OrthoDB" id="9781413at2"/>
<dbReference type="NCBIfam" id="TIGR01484">
    <property type="entry name" value="HAD-SF-IIB"/>
    <property type="match status" value="1"/>
</dbReference>
<dbReference type="GO" id="GO:0050308">
    <property type="term" value="F:sugar-phosphatase activity"/>
    <property type="evidence" value="ECO:0007669"/>
    <property type="project" value="UniProtKB-EC"/>
</dbReference>
<dbReference type="STRING" id="1117707.VQ7734_04817"/>
<dbReference type="InterPro" id="IPR036412">
    <property type="entry name" value="HAD-like_sf"/>
</dbReference>
<dbReference type="EMBL" id="FRFG01000091">
    <property type="protein sequence ID" value="SHO59041.1"/>
    <property type="molecule type" value="Genomic_DNA"/>
</dbReference>
<dbReference type="PROSITE" id="PS01229">
    <property type="entry name" value="COF_2"/>
    <property type="match status" value="1"/>
</dbReference>
<dbReference type="Pfam" id="PF08282">
    <property type="entry name" value="Hydrolase_3"/>
    <property type="match status" value="1"/>
</dbReference>
<dbReference type="NCBIfam" id="TIGR00099">
    <property type="entry name" value="Cof-subfamily"/>
    <property type="match status" value="1"/>
</dbReference>
<dbReference type="PANTHER" id="PTHR10000:SF8">
    <property type="entry name" value="HAD SUPERFAMILY HYDROLASE-LIKE, TYPE 3"/>
    <property type="match status" value="1"/>
</dbReference>
<dbReference type="PANTHER" id="PTHR10000">
    <property type="entry name" value="PHOSPHOSERINE PHOSPHATASE"/>
    <property type="match status" value="1"/>
</dbReference>
<protein>
    <submittedName>
        <fullName evidence="1">Sugar phosphatase YidA</fullName>
        <ecNumber evidence="1">3.1.3.23</ecNumber>
    </submittedName>
</protein>
<dbReference type="Proteomes" id="UP000184600">
    <property type="component" value="Unassembled WGS sequence"/>
</dbReference>
<dbReference type="PROSITE" id="PS01228">
    <property type="entry name" value="COF_1"/>
    <property type="match status" value="1"/>
</dbReference>
<dbReference type="SFLD" id="SFLDG01140">
    <property type="entry name" value="C2.B:_Phosphomannomutase_and_P"/>
    <property type="match status" value="1"/>
</dbReference>
<dbReference type="AlphaFoldDB" id="A0A1M7Z2D1"/>
<gene>
    <name evidence="1" type="primary">yidA</name>
    <name evidence="1" type="ORF">VQ7734_04817</name>
</gene>
<reference evidence="2" key="1">
    <citation type="submission" date="2016-12" db="EMBL/GenBank/DDBJ databases">
        <authorList>
            <person name="Rodrigo-Torres L."/>
            <person name="Arahal R.D."/>
            <person name="Lucena T."/>
        </authorList>
    </citation>
    <scope>NUCLEOTIDE SEQUENCE [LARGE SCALE GENOMIC DNA]</scope>
</reference>
<proteinExistence type="predicted"/>
<dbReference type="SFLD" id="SFLDS00003">
    <property type="entry name" value="Haloacid_Dehalogenase"/>
    <property type="match status" value="1"/>
</dbReference>
<dbReference type="Gene3D" id="3.40.50.1000">
    <property type="entry name" value="HAD superfamily/HAD-like"/>
    <property type="match status" value="1"/>
</dbReference>
<accession>A0A1M7Z2D1</accession>
<keyword evidence="2" id="KW-1185">Reference proteome</keyword>
<dbReference type="InterPro" id="IPR006379">
    <property type="entry name" value="HAD-SF_hydro_IIB"/>
</dbReference>
<dbReference type="GO" id="GO:0000287">
    <property type="term" value="F:magnesium ion binding"/>
    <property type="evidence" value="ECO:0007669"/>
    <property type="project" value="TreeGrafter"/>
</dbReference>
<dbReference type="Gene3D" id="3.30.1240.10">
    <property type="match status" value="1"/>
</dbReference>
<organism evidence="1 2">
    <name type="scientific">Vibrio quintilis</name>
    <dbReference type="NCBI Taxonomy" id="1117707"/>
    <lineage>
        <taxon>Bacteria</taxon>
        <taxon>Pseudomonadati</taxon>
        <taxon>Pseudomonadota</taxon>
        <taxon>Gammaproteobacteria</taxon>
        <taxon>Vibrionales</taxon>
        <taxon>Vibrionaceae</taxon>
        <taxon>Vibrio</taxon>
    </lineage>
</organism>
<dbReference type="InterPro" id="IPR023214">
    <property type="entry name" value="HAD_sf"/>
</dbReference>
<evidence type="ECO:0000313" key="2">
    <source>
        <dbReference type="Proteomes" id="UP000184600"/>
    </source>
</evidence>
<dbReference type="EC" id="3.1.3.23" evidence="1"/>
<dbReference type="SFLD" id="SFLDG01144">
    <property type="entry name" value="C2.B.4:_PGP_Like"/>
    <property type="match status" value="1"/>
</dbReference>
<evidence type="ECO:0000313" key="1">
    <source>
        <dbReference type="EMBL" id="SHO59041.1"/>
    </source>
</evidence>
<dbReference type="CDD" id="cd07516">
    <property type="entry name" value="HAD_Pase"/>
    <property type="match status" value="1"/>
</dbReference>
<dbReference type="RefSeq" id="WP_073586472.1">
    <property type="nucleotide sequence ID" value="NZ_AP024897.1"/>
</dbReference>
<dbReference type="InterPro" id="IPR000150">
    <property type="entry name" value="Cof"/>
</dbReference>
<keyword evidence="1" id="KW-0378">Hydrolase</keyword>